<dbReference type="Proteomes" id="UP000000496">
    <property type="component" value="Chromosome gsn.131"/>
</dbReference>
<dbReference type="AlphaFoldDB" id="F8L822"/>
<dbReference type="PANTHER" id="PTHR43298">
    <property type="entry name" value="MULTIDRUG RESISTANCE PROTEIN NORM-RELATED"/>
    <property type="match status" value="1"/>
</dbReference>
<dbReference type="KEGG" id="sng:SNE_A10470"/>
<evidence type="ECO:0000256" key="8">
    <source>
        <dbReference type="ARBA" id="ARBA00023136"/>
    </source>
</evidence>
<dbReference type="CDD" id="cd13133">
    <property type="entry name" value="MATE_like_7"/>
    <property type="match status" value="1"/>
</dbReference>
<keyword evidence="8 10" id="KW-0472">Membrane</keyword>
<evidence type="ECO:0000256" key="5">
    <source>
        <dbReference type="ARBA" id="ARBA00022692"/>
    </source>
</evidence>
<dbReference type="InterPro" id="IPR050222">
    <property type="entry name" value="MATE_MdtK"/>
</dbReference>
<evidence type="ECO:0000313" key="12">
    <source>
        <dbReference type="Proteomes" id="UP000000496"/>
    </source>
</evidence>
<name>F8L822_SIMNZ</name>
<dbReference type="PIRSF" id="PIRSF006603">
    <property type="entry name" value="DinF"/>
    <property type="match status" value="1"/>
</dbReference>
<proteinExistence type="predicted"/>
<dbReference type="STRING" id="331113.SNE_A10470"/>
<dbReference type="InterPro" id="IPR048279">
    <property type="entry name" value="MdtK-like"/>
</dbReference>
<evidence type="ECO:0000256" key="7">
    <source>
        <dbReference type="ARBA" id="ARBA00023065"/>
    </source>
</evidence>
<reference key="1">
    <citation type="journal article" date="2011" name="Mol. Biol. Evol.">
        <title>Unity in variety -- the pan-genome of the Chlamydiae.</title>
        <authorList>
            <person name="Collingro A."/>
            <person name="Tischler P."/>
            <person name="Weinmaier T."/>
            <person name="Penz T."/>
            <person name="Heinz E."/>
            <person name="Brunham R.C."/>
            <person name="Read T.D."/>
            <person name="Bavoil P.M."/>
            <person name="Sachse K."/>
            <person name="Kahane S."/>
            <person name="Friedman M.G."/>
            <person name="Rattei T."/>
            <person name="Myers G.S.A."/>
            <person name="Horn M."/>
        </authorList>
    </citation>
    <scope>NUCLEOTIDE SEQUENCE</scope>
    <source>
        <strain>Z</strain>
    </source>
</reference>
<protein>
    <recommendedName>
        <fullName evidence="9">Multidrug-efflux transporter</fullName>
    </recommendedName>
</protein>
<dbReference type="GO" id="GO:0042910">
    <property type="term" value="F:xenobiotic transmembrane transporter activity"/>
    <property type="evidence" value="ECO:0007669"/>
    <property type="project" value="InterPro"/>
</dbReference>
<evidence type="ECO:0000256" key="3">
    <source>
        <dbReference type="ARBA" id="ARBA00022449"/>
    </source>
</evidence>
<keyword evidence="2" id="KW-0813">Transport</keyword>
<feature type="transmembrane region" description="Helical" evidence="10">
    <location>
        <begin position="364"/>
        <end position="384"/>
    </location>
</feature>
<keyword evidence="3" id="KW-0050">Antiport</keyword>
<dbReference type="GO" id="GO:0005886">
    <property type="term" value="C:plasma membrane"/>
    <property type="evidence" value="ECO:0007669"/>
    <property type="project" value="UniProtKB-SubCell"/>
</dbReference>
<evidence type="ECO:0000256" key="4">
    <source>
        <dbReference type="ARBA" id="ARBA00022475"/>
    </source>
</evidence>
<organism evidence="11 12">
    <name type="scientific">Simkania negevensis (strain ATCC VR-1471 / DSM 27360 / Z)</name>
    <dbReference type="NCBI Taxonomy" id="331113"/>
    <lineage>
        <taxon>Bacteria</taxon>
        <taxon>Pseudomonadati</taxon>
        <taxon>Chlamydiota</taxon>
        <taxon>Chlamydiia</taxon>
        <taxon>Parachlamydiales</taxon>
        <taxon>Simkaniaceae</taxon>
        <taxon>Simkania</taxon>
    </lineage>
</organism>
<evidence type="ECO:0000256" key="1">
    <source>
        <dbReference type="ARBA" id="ARBA00004651"/>
    </source>
</evidence>
<dbReference type="RefSeq" id="WP_013943391.1">
    <property type="nucleotide sequence ID" value="NC_015713.1"/>
</dbReference>
<sequence length="464" mass="51850">MTTSENVEPQISPLSSYPLGSFRELLALSTPLVFSCLSASLLGFCDRLFLSHYSLDAWNAASTSGYIAFLYQMMLSVIAMIAQSFIAQHIGAKRPSNVGPIVWQMIWFAFLSMLITYPSSFFAEMYFRGTEIEAPALAYFRPMALFNFLFPLNAALSAFFIGRGKTRIIFYANISIQFMNIALDYLLIYGVGSIIPPMGTFGAALATIISEATLCLILFSKFARPEYIPTYNTHQRKLNLSLLKEMLKVGIPRSIGRGMAISAWSFAAHLLVMKGGIHLLVLTLGTSLFMIFTFINEGVCQALTTVASHIFGAKEEQAISRLIRSAFQVLALSMLLLSVPLIVMREQVISLFISDSLPYETLELLKKTCIFAWIACLANGINFIGASFITASRDTFFYACIITMNWVTICVPVYLIIGRFGVSPEYFFTIDSVNTILFGIIYFFRFRKGVWKKNLLSLHHPIEA</sequence>
<feature type="transmembrane region" description="Helical" evidence="10">
    <location>
        <begin position="168"/>
        <end position="188"/>
    </location>
</feature>
<feature type="transmembrane region" description="Helical" evidence="10">
    <location>
        <begin position="25"/>
        <end position="44"/>
    </location>
</feature>
<keyword evidence="6 10" id="KW-1133">Transmembrane helix</keyword>
<evidence type="ECO:0000256" key="6">
    <source>
        <dbReference type="ARBA" id="ARBA00022989"/>
    </source>
</evidence>
<feature type="transmembrane region" description="Helical" evidence="10">
    <location>
        <begin position="194"/>
        <end position="219"/>
    </location>
</feature>
<gene>
    <name evidence="11" type="ordered locus">SNE_A10470</name>
</gene>
<accession>F8L822</accession>
<comment type="subcellular location">
    <subcellularLocation>
        <location evidence="1">Cell membrane</location>
        <topology evidence="1">Multi-pass membrane protein</topology>
    </subcellularLocation>
</comment>
<feature type="transmembrane region" description="Helical" evidence="10">
    <location>
        <begin position="139"/>
        <end position="161"/>
    </location>
</feature>
<dbReference type="HOGENOM" id="CLU_012893_6_5_0"/>
<dbReference type="PANTHER" id="PTHR43298:SF2">
    <property type="entry name" value="FMN_FAD EXPORTER YEEO-RELATED"/>
    <property type="match status" value="1"/>
</dbReference>
<keyword evidence="12" id="KW-1185">Reference proteome</keyword>
<dbReference type="OrthoDB" id="9780160at2"/>
<dbReference type="GO" id="GO:0006811">
    <property type="term" value="P:monoatomic ion transport"/>
    <property type="evidence" value="ECO:0007669"/>
    <property type="project" value="UniProtKB-KW"/>
</dbReference>
<keyword evidence="4" id="KW-1003">Cell membrane</keyword>
<dbReference type="NCBIfam" id="TIGR00797">
    <property type="entry name" value="matE"/>
    <property type="match status" value="1"/>
</dbReference>
<evidence type="ECO:0000256" key="9">
    <source>
        <dbReference type="ARBA" id="ARBA00031636"/>
    </source>
</evidence>
<feature type="transmembrane region" description="Helical" evidence="10">
    <location>
        <begin position="254"/>
        <end position="271"/>
    </location>
</feature>
<feature type="transmembrane region" description="Helical" evidence="10">
    <location>
        <begin position="396"/>
        <end position="420"/>
    </location>
</feature>
<feature type="transmembrane region" description="Helical" evidence="10">
    <location>
        <begin position="64"/>
        <end position="86"/>
    </location>
</feature>
<dbReference type="GO" id="GO:0015297">
    <property type="term" value="F:antiporter activity"/>
    <property type="evidence" value="ECO:0007669"/>
    <property type="project" value="UniProtKB-KW"/>
</dbReference>
<feature type="transmembrane region" description="Helical" evidence="10">
    <location>
        <begin position="426"/>
        <end position="444"/>
    </location>
</feature>
<reference evidence="11 12" key="2">
    <citation type="journal article" date="2011" name="Mol. Biol. Evol.">
        <title>Unity in variety--the pan-genome of the Chlamydiae.</title>
        <authorList>
            <person name="Collingro A."/>
            <person name="Tischler P."/>
            <person name="Weinmaier T."/>
            <person name="Penz T."/>
            <person name="Heinz E."/>
            <person name="Brunham R.C."/>
            <person name="Read T.D."/>
            <person name="Bavoil P.M."/>
            <person name="Sachse K."/>
            <person name="Kahane S."/>
            <person name="Friedman M.G."/>
            <person name="Rattei T."/>
            <person name="Myers G.S."/>
            <person name="Horn M."/>
        </authorList>
    </citation>
    <scope>NUCLEOTIDE SEQUENCE [LARGE SCALE GENOMIC DNA]</scope>
    <source>
        <strain evidence="12">ATCC VR-1471 / Z</strain>
    </source>
</reference>
<dbReference type="eggNOG" id="COG0534">
    <property type="taxonomic scope" value="Bacteria"/>
</dbReference>
<feature type="transmembrane region" description="Helical" evidence="10">
    <location>
        <begin position="277"/>
        <end position="295"/>
    </location>
</feature>
<dbReference type="InterPro" id="IPR002528">
    <property type="entry name" value="MATE_fam"/>
</dbReference>
<dbReference type="EMBL" id="FR872582">
    <property type="protein sequence ID" value="CCB88924.1"/>
    <property type="molecule type" value="Genomic_DNA"/>
</dbReference>
<dbReference type="Pfam" id="PF01554">
    <property type="entry name" value="MatE"/>
    <property type="match status" value="2"/>
</dbReference>
<evidence type="ECO:0000256" key="10">
    <source>
        <dbReference type="SAM" id="Phobius"/>
    </source>
</evidence>
<feature type="transmembrane region" description="Helical" evidence="10">
    <location>
        <begin position="326"/>
        <end position="344"/>
    </location>
</feature>
<evidence type="ECO:0000313" key="11">
    <source>
        <dbReference type="EMBL" id="CCB88924.1"/>
    </source>
</evidence>
<keyword evidence="5 10" id="KW-0812">Transmembrane</keyword>
<evidence type="ECO:0000256" key="2">
    <source>
        <dbReference type="ARBA" id="ARBA00022448"/>
    </source>
</evidence>
<keyword evidence="7" id="KW-0406">Ion transport</keyword>
<feature type="transmembrane region" description="Helical" evidence="10">
    <location>
        <begin position="98"/>
        <end position="119"/>
    </location>
</feature>